<comment type="caution">
    <text evidence="2">The sequence shown here is derived from an EMBL/GenBank/DDBJ whole genome shotgun (WGS) entry which is preliminary data.</text>
</comment>
<accession>A0A8S0SCC2</accession>
<evidence type="ECO:0000313" key="3">
    <source>
        <dbReference type="Proteomes" id="UP000594638"/>
    </source>
</evidence>
<keyword evidence="3" id="KW-1185">Reference proteome</keyword>
<feature type="compositionally biased region" description="Polar residues" evidence="1">
    <location>
        <begin position="9"/>
        <end position="22"/>
    </location>
</feature>
<proteinExistence type="predicted"/>
<evidence type="ECO:0000313" key="2">
    <source>
        <dbReference type="EMBL" id="CAA2989959.1"/>
    </source>
</evidence>
<evidence type="ECO:0000256" key="1">
    <source>
        <dbReference type="SAM" id="MobiDB-lite"/>
    </source>
</evidence>
<gene>
    <name evidence="2" type="ORF">OLEA9_A121191</name>
</gene>
<dbReference type="Gramene" id="OE9A121191T1">
    <property type="protein sequence ID" value="OE9A121191C1"/>
    <property type="gene ID" value="OE9A121191"/>
</dbReference>
<reference evidence="2 3" key="1">
    <citation type="submission" date="2019-12" db="EMBL/GenBank/DDBJ databases">
        <authorList>
            <person name="Alioto T."/>
            <person name="Alioto T."/>
            <person name="Gomez Garrido J."/>
        </authorList>
    </citation>
    <scope>NUCLEOTIDE SEQUENCE [LARGE SCALE GENOMIC DNA]</scope>
</reference>
<dbReference type="AlphaFoldDB" id="A0A8S0SCC2"/>
<dbReference type="Proteomes" id="UP000594638">
    <property type="component" value="Unassembled WGS sequence"/>
</dbReference>
<feature type="region of interest" description="Disordered" evidence="1">
    <location>
        <begin position="1"/>
        <end position="44"/>
    </location>
</feature>
<protein>
    <submittedName>
        <fullName evidence="2">Uncharacterized protein</fullName>
    </submittedName>
</protein>
<dbReference type="EMBL" id="CACTIH010004179">
    <property type="protein sequence ID" value="CAA2989959.1"/>
    <property type="molecule type" value="Genomic_DNA"/>
</dbReference>
<sequence length="146" mass="16271">MEKGGKISRQLSASKENVNVNANYADEQGINSRTDSEHHSKRFSSLGALKRGSMLATEKAQDREGSVTLREIGEEVCMVPGLVAMEEGRIVPSRYRQPSPTTVRRQASLVSARRTLCPAVVGWDQSHTSSGLFWEEEDGYYCSWDF</sequence>
<name>A0A8S0SCC2_OLEEU</name>
<organism evidence="2 3">
    <name type="scientific">Olea europaea subsp. europaea</name>
    <dbReference type="NCBI Taxonomy" id="158383"/>
    <lineage>
        <taxon>Eukaryota</taxon>
        <taxon>Viridiplantae</taxon>
        <taxon>Streptophyta</taxon>
        <taxon>Embryophyta</taxon>
        <taxon>Tracheophyta</taxon>
        <taxon>Spermatophyta</taxon>
        <taxon>Magnoliopsida</taxon>
        <taxon>eudicotyledons</taxon>
        <taxon>Gunneridae</taxon>
        <taxon>Pentapetalae</taxon>
        <taxon>asterids</taxon>
        <taxon>lamiids</taxon>
        <taxon>Lamiales</taxon>
        <taxon>Oleaceae</taxon>
        <taxon>Oleeae</taxon>
        <taxon>Olea</taxon>
    </lineage>
</organism>